<dbReference type="InterPro" id="IPR007641">
    <property type="entry name" value="RNA_pol_Rpb2_7"/>
</dbReference>
<organism evidence="16">
    <name type="scientific">Chloropicon sp. RCC4434</name>
    <dbReference type="NCBI Taxonomy" id="2565277"/>
    <lineage>
        <taxon>Eukaryota</taxon>
        <taxon>Viridiplantae</taxon>
        <taxon>Chlorophyta</taxon>
        <taxon>Chloropicophyceae</taxon>
        <taxon>Chloropicales</taxon>
        <taxon>Chloropicaceae</taxon>
        <taxon>Chloropicon</taxon>
    </lineage>
</organism>
<evidence type="ECO:0000256" key="10">
    <source>
        <dbReference type="RuleBase" id="RU000434"/>
    </source>
</evidence>
<dbReference type="GO" id="GO:0003899">
    <property type="term" value="F:DNA-directed RNA polymerase activity"/>
    <property type="evidence" value="ECO:0007669"/>
    <property type="project" value="UniProtKB-UniRule"/>
</dbReference>
<evidence type="ECO:0000259" key="15">
    <source>
        <dbReference type="Pfam" id="PF04565"/>
    </source>
</evidence>
<dbReference type="InterPro" id="IPR010243">
    <property type="entry name" value="RNA_pol_bsu_bac"/>
</dbReference>
<dbReference type="Gene3D" id="2.30.150.10">
    <property type="entry name" value="DNA-directed RNA polymerase, beta subunit, external 1 domain"/>
    <property type="match status" value="1"/>
</dbReference>
<dbReference type="GO" id="GO:0032549">
    <property type="term" value="F:ribonucleoside binding"/>
    <property type="evidence" value="ECO:0007669"/>
    <property type="project" value="InterPro"/>
</dbReference>
<dbReference type="InterPro" id="IPR015712">
    <property type="entry name" value="DNA-dir_RNA_pol_su2"/>
</dbReference>
<dbReference type="EMBL" id="MK085997">
    <property type="protein sequence ID" value="QBX98420.1"/>
    <property type="molecule type" value="Genomic_DNA"/>
</dbReference>
<evidence type="ECO:0000259" key="13">
    <source>
        <dbReference type="Pfam" id="PF04560"/>
    </source>
</evidence>
<keyword evidence="16" id="KW-0934">Plastid</keyword>
<evidence type="ECO:0000256" key="7">
    <source>
        <dbReference type="ARBA" id="ARBA00026088"/>
    </source>
</evidence>
<keyword evidence="4 9" id="KW-0808">Transferase</keyword>
<dbReference type="SUPFAM" id="SSF64484">
    <property type="entry name" value="beta and beta-prime subunits of DNA dependent RNA-polymerase"/>
    <property type="match status" value="1"/>
</dbReference>
<comment type="subunit">
    <text evidence="7 9 11">In plastids the minimal PEP RNA polymerase catalytic core is composed of four subunits: alpha, beta, beta', and beta''. When a (nuclear-encoded) sigma factor is associated with the core the holoenzyme is formed, which can initiate transcription.</text>
</comment>
<evidence type="ECO:0000256" key="2">
    <source>
        <dbReference type="ARBA" id="ARBA00006835"/>
    </source>
</evidence>
<dbReference type="InterPro" id="IPR007120">
    <property type="entry name" value="DNA-dir_RNAP_su2_dom"/>
</dbReference>
<comment type="subcellular location">
    <subcellularLocation>
        <location evidence="9">Plastid</location>
        <location evidence="9">Chloroplast</location>
    </subcellularLocation>
</comment>
<geneLocation type="chloroplast" evidence="16"/>
<dbReference type="CDD" id="cd00653">
    <property type="entry name" value="RNA_pol_B_RPB2"/>
    <property type="match status" value="1"/>
</dbReference>
<keyword evidence="5 9" id="KW-0548">Nucleotidyltransferase</keyword>
<dbReference type="InterPro" id="IPR007645">
    <property type="entry name" value="RNA_pol_Rpb2_3"/>
</dbReference>
<dbReference type="Pfam" id="PF04560">
    <property type="entry name" value="RNA_pol_Rpb2_7"/>
    <property type="match status" value="1"/>
</dbReference>
<dbReference type="AlphaFoldDB" id="A0A4D6C454"/>
<evidence type="ECO:0000256" key="9">
    <source>
        <dbReference type="HAMAP-Rule" id="MF_01321"/>
    </source>
</evidence>
<dbReference type="GO" id="GO:0003677">
    <property type="term" value="F:DNA binding"/>
    <property type="evidence" value="ECO:0007669"/>
    <property type="project" value="UniProtKB-UniRule"/>
</dbReference>
<sequence length="1195" mass="136214">MKKFCLSISKVSNSTYYHSLPDMAEAHKQSFFRFLSKGLEQELSQHFPIFLNKGRVQVILERKSFRFKAPSITLKNAYLKRSTYSIPIYFKVIFLDVGKNLITSKWICFGSIPVCTSGGWFMVRGLRRILLHQLIRSPGCYASILETKPYQLLSEVDDEEKIELEVSKTIDDTTLLTQGRIDESSANPCNHVLMNTPKHTEILILPDQGTWLRFSLSTSPGCHSFFVQWGKQKNQRTFVSTFLQILGISSKQIQKYLRFNSSSLKRSKEQKIDKENNHLIFDDNLSYTKILAILKDNKNFKNQKLNSRRLWYRRFFNPNFYRLGHIGRFRLNRRLGYFKSSELQTINTTDILIICQQLVVLSLGLMEVDDIDHLQNKRLRSCGDFLQECFQNGFKQNLRGFQTSLNKSIPTLTVASKTEVLKTYYGVKNTYFDPNIFRVSSIGPARNCNKGLFKTSLDKRFVNVKTPILNNSLSYRISNNFHSFFATSPISQPLHQTNPIDAITHERRCTSLGPKGLTREHAGIAVRGIHPSHFGRLCPVETPEGQNTGLVNSPAYCTRVNYLGFFETPYWPVRSRKLLKTLGAFYLSSNQENHVWTAPNETITSKSGYLSNSKLVSRSGTDFSFLTSKQLNYFGILPNQMFSLGASLIPFMEHDDGNRALMGSNMQRQAVPLLENERPLIGTGLESLVSSDARVGVRALASGYVYYVSGEKILIHSLIHWRKPIDQYETIEYKLGRYETSNQGTCIDQKPIINVGAWVHVGDLLAEGYSTKQGELALGRNLCVAYVPWEGYNYEDAVVINESLVDQDVLTSIHIKKYETELETRRVRKKQLKEQLSGDFYPKHPIPGITENQLLNLDHRGVIRIGAWVEPNDILVGKLIQTEVSLRPEEKLVHAIFGTKPSSLQDTSFRVPKYIQGRVINVEISRRKNSVSQVFRIYIAQRRRIQIGDKIAGRHGNKGVISCINPRQDMPYLQNGLDVDILLNPLGIPSRMNVGQVYEGLLGLASRYLGRCFRVLPFDEGFGFEASRGMVYSQLAQLRAKSNKKWLFDPQASGKSRIFDGRTGQAFEQSILVTLSYILKLEHQVDEKIHARSTGPYSLVTQQPVRGRSRRGGQRLGEMEVWAVEAYGSAFLLCEMLSIKSDDVINRQKATSEILRNQYGLVPAEAIRKNEPESFKVLTNELKALCLDFQYSKFD</sequence>
<gene>
    <name evidence="9 16" type="primary">rpoB</name>
</gene>
<dbReference type="HAMAP" id="MF_01321">
    <property type="entry name" value="RNApol_bact_RpoB"/>
    <property type="match status" value="1"/>
</dbReference>
<comment type="catalytic activity">
    <reaction evidence="8 9 11">
        <text>RNA(n) + a ribonucleoside 5'-triphosphate = RNA(n+1) + diphosphate</text>
        <dbReference type="Rhea" id="RHEA:21248"/>
        <dbReference type="Rhea" id="RHEA-COMP:14527"/>
        <dbReference type="Rhea" id="RHEA-COMP:17342"/>
        <dbReference type="ChEBI" id="CHEBI:33019"/>
        <dbReference type="ChEBI" id="CHEBI:61557"/>
        <dbReference type="ChEBI" id="CHEBI:140395"/>
        <dbReference type="EC" id="2.7.7.6"/>
    </reaction>
</comment>
<comment type="similarity">
    <text evidence="2 9 10">Belongs to the RNA polymerase beta chain family.</text>
</comment>
<dbReference type="EC" id="2.7.7.6" evidence="9"/>
<protein>
    <recommendedName>
        <fullName evidence="9">DNA-directed RNA polymerase subunit beta</fullName>
        <ecNumber evidence="9">2.7.7.6</ecNumber>
    </recommendedName>
    <alternativeName>
        <fullName evidence="9">PEP</fullName>
    </alternativeName>
    <alternativeName>
        <fullName evidence="9">Plastid-encoded RNA polymerase subunit beta</fullName>
        <shortName evidence="9">RNA polymerase subunit beta</shortName>
    </alternativeName>
</protein>
<evidence type="ECO:0000256" key="8">
    <source>
        <dbReference type="ARBA" id="ARBA00048552"/>
    </source>
</evidence>
<feature type="domain" description="DNA-directed RNA polymerase subunit 2 hybrid-binding" evidence="12">
    <location>
        <begin position="701"/>
        <end position="1110"/>
    </location>
</feature>
<dbReference type="Pfam" id="PF04565">
    <property type="entry name" value="RNA_pol_Rpb2_3"/>
    <property type="match status" value="1"/>
</dbReference>
<evidence type="ECO:0000259" key="14">
    <source>
        <dbReference type="Pfam" id="PF04561"/>
    </source>
</evidence>
<evidence type="ECO:0000313" key="16">
    <source>
        <dbReference type="EMBL" id="QBX98420.1"/>
    </source>
</evidence>
<name>A0A4D6C454_9CHLO</name>
<dbReference type="GO" id="GO:0006351">
    <property type="term" value="P:DNA-templated transcription"/>
    <property type="evidence" value="ECO:0007669"/>
    <property type="project" value="UniProtKB-UniRule"/>
</dbReference>
<dbReference type="InterPro" id="IPR037033">
    <property type="entry name" value="DNA-dir_RNAP_su2_hyb_sf"/>
</dbReference>
<evidence type="ECO:0000256" key="11">
    <source>
        <dbReference type="RuleBase" id="RU363031"/>
    </source>
</evidence>
<keyword evidence="16" id="KW-0150">Chloroplast</keyword>
<keyword evidence="6 9" id="KW-0804">Transcription</keyword>
<evidence type="ECO:0000256" key="4">
    <source>
        <dbReference type="ARBA" id="ARBA00022679"/>
    </source>
</evidence>
<proteinExistence type="inferred from homology"/>
<dbReference type="GO" id="GO:0009507">
    <property type="term" value="C:chloroplast"/>
    <property type="evidence" value="ECO:0007669"/>
    <property type="project" value="UniProtKB-SubCell"/>
</dbReference>
<dbReference type="Pfam" id="PF00562">
    <property type="entry name" value="RNA_pol_Rpb2_6"/>
    <property type="match status" value="1"/>
</dbReference>
<dbReference type="Gene3D" id="2.40.270.10">
    <property type="entry name" value="DNA-directed RNA polymerase, subunit 2, domain 6"/>
    <property type="match status" value="1"/>
</dbReference>
<feature type="domain" description="RNA polymerase Rpb2" evidence="15">
    <location>
        <begin position="494"/>
        <end position="560"/>
    </location>
</feature>
<dbReference type="Gene3D" id="2.40.50.100">
    <property type="match status" value="1"/>
</dbReference>
<evidence type="ECO:0000256" key="1">
    <source>
        <dbReference type="ARBA" id="ARBA00004026"/>
    </source>
</evidence>
<dbReference type="Gene3D" id="2.40.50.150">
    <property type="match status" value="1"/>
</dbReference>
<dbReference type="InterPro" id="IPR007642">
    <property type="entry name" value="RNA_pol_Rpb2_2"/>
</dbReference>
<evidence type="ECO:0000259" key="12">
    <source>
        <dbReference type="Pfam" id="PF00562"/>
    </source>
</evidence>
<keyword evidence="3 9" id="KW-0240">DNA-directed RNA polymerase</keyword>
<dbReference type="Gene3D" id="3.90.1110.10">
    <property type="entry name" value="RNA polymerase Rpb2, domain 2"/>
    <property type="match status" value="1"/>
</dbReference>
<dbReference type="InterPro" id="IPR014724">
    <property type="entry name" value="RNA_pol_RPB2_OB-fold"/>
</dbReference>
<dbReference type="InterPro" id="IPR042107">
    <property type="entry name" value="DNA-dir_RNA_pol_bsu_ext_1_sf"/>
</dbReference>
<evidence type="ECO:0000256" key="3">
    <source>
        <dbReference type="ARBA" id="ARBA00022478"/>
    </source>
</evidence>
<feature type="domain" description="RNA polymerase Rpb2" evidence="14">
    <location>
        <begin position="239"/>
        <end position="380"/>
    </location>
</feature>
<evidence type="ECO:0000256" key="5">
    <source>
        <dbReference type="ARBA" id="ARBA00022695"/>
    </source>
</evidence>
<dbReference type="Gene3D" id="3.90.1800.10">
    <property type="entry name" value="RNA polymerase alpha subunit dimerisation domain"/>
    <property type="match status" value="1"/>
</dbReference>
<dbReference type="InterPro" id="IPR037034">
    <property type="entry name" value="RNA_pol_Rpb2_2_sf"/>
</dbReference>
<reference evidence="16" key="1">
    <citation type="journal article" date="2019" name="Genome Biol. Evol.">
        <title>Tracing the Evolution of the Plastome and Mitogenome in the Chloropicophyceae Uncovered Convergent tRNA Gene Losses and a Variant Plastid Genetic Code.</title>
        <authorList>
            <person name="Turmel M."/>
            <person name="Dos Santos A.L."/>
            <person name="Otis C."/>
            <person name="Sergerie R."/>
            <person name="Lemieux C."/>
        </authorList>
    </citation>
    <scope>NUCLEOTIDE SEQUENCE</scope>
</reference>
<dbReference type="Pfam" id="PF04561">
    <property type="entry name" value="RNA_pol_Rpb2_2"/>
    <property type="match status" value="1"/>
</dbReference>
<evidence type="ECO:0000256" key="6">
    <source>
        <dbReference type="ARBA" id="ARBA00023163"/>
    </source>
</evidence>
<dbReference type="PANTHER" id="PTHR20856">
    <property type="entry name" value="DNA-DIRECTED RNA POLYMERASE I SUBUNIT 2"/>
    <property type="match status" value="1"/>
</dbReference>
<accession>A0A4D6C454</accession>
<dbReference type="InterPro" id="IPR007121">
    <property type="entry name" value="RNA_pol_bsu_CS"/>
</dbReference>
<dbReference type="PROSITE" id="PS01166">
    <property type="entry name" value="RNA_POL_BETA"/>
    <property type="match status" value="1"/>
</dbReference>
<comment type="function">
    <text evidence="1 9 11">DNA-dependent RNA polymerase catalyzes the transcription of DNA into RNA using the four ribonucleoside triphosphates as substrates.</text>
</comment>
<feature type="domain" description="RNA polymerase Rpb2" evidence="13">
    <location>
        <begin position="1112"/>
        <end position="1190"/>
    </location>
</feature>
<dbReference type="GO" id="GO:0000428">
    <property type="term" value="C:DNA-directed RNA polymerase complex"/>
    <property type="evidence" value="ECO:0007669"/>
    <property type="project" value="UniProtKB-KW"/>
</dbReference>
<dbReference type="Gene3D" id="3.90.1100.10">
    <property type="match status" value="2"/>
</dbReference>